<dbReference type="Pfam" id="PF00005">
    <property type="entry name" value="ABC_tran"/>
    <property type="match status" value="1"/>
</dbReference>
<evidence type="ECO:0000256" key="1">
    <source>
        <dbReference type="ARBA" id="ARBA00005417"/>
    </source>
</evidence>
<dbReference type="AlphaFoldDB" id="A0A4V4HQH6"/>
<dbReference type="EMBL" id="STGU01000010">
    <property type="protein sequence ID" value="THV33876.1"/>
    <property type="molecule type" value="Genomic_DNA"/>
</dbReference>
<organism evidence="6 7">
    <name type="scientific">Rhizobium rosettiformans W3</name>
    <dbReference type="NCBI Taxonomy" id="538378"/>
    <lineage>
        <taxon>Bacteria</taxon>
        <taxon>Pseudomonadati</taxon>
        <taxon>Pseudomonadota</taxon>
        <taxon>Alphaproteobacteria</taxon>
        <taxon>Hyphomicrobiales</taxon>
        <taxon>Rhizobiaceae</taxon>
        <taxon>Rhizobium/Agrobacterium group</taxon>
        <taxon>Rhizobium</taxon>
    </lineage>
</organism>
<evidence type="ECO:0000256" key="2">
    <source>
        <dbReference type="ARBA" id="ARBA00022448"/>
    </source>
</evidence>
<evidence type="ECO:0000256" key="4">
    <source>
        <dbReference type="ARBA" id="ARBA00022840"/>
    </source>
</evidence>
<dbReference type="PANTHER" id="PTHR42781">
    <property type="entry name" value="SPERMIDINE/PUTRESCINE IMPORT ATP-BINDING PROTEIN POTA"/>
    <property type="match status" value="1"/>
</dbReference>
<dbReference type="PANTHER" id="PTHR42781:SF4">
    <property type="entry name" value="SPERMIDINE_PUTRESCINE IMPORT ATP-BINDING PROTEIN POTA"/>
    <property type="match status" value="1"/>
</dbReference>
<dbReference type="InterPro" id="IPR050093">
    <property type="entry name" value="ABC_SmlMolc_Importer"/>
</dbReference>
<dbReference type="InterPro" id="IPR017871">
    <property type="entry name" value="ABC_transporter-like_CS"/>
</dbReference>
<gene>
    <name evidence="6" type="ORF">FAA86_17810</name>
</gene>
<evidence type="ECO:0000256" key="3">
    <source>
        <dbReference type="ARBA" id="ARBA00022741"/>
    </source>
</evidence>
<comment type="similarity">
    <text evidence="1">Belongs to the ABC transporter superfamily.</text>
</comment>
<sequence>MMLQRQSSTGLSLSGVLIRLRGLTLIDLSADVAPGSVLTVMGPSGSGKSTLLSYIGGFLDPDFDAQGAVSVDGLDLLSLPAEARRAGILFQDPLLFPHMSVGANVAFAIPADVVDRRQRRQMAAEILAEMDLAGFAERDPATLSGGQKARVALARVLVSRPRLLLLDEPFSKLDMELRAQMRQLVFERARTAGLPVILVTHDEADAEAAGGPVHRLGARGAPHE</sequence>
<dbReference type="GO" id="GO:0005524">
    <property type="term" value="F:ATP binding"/>
    <property type="evidence" value="ECO:0007669"/>
    <property type="project" value="UniProtKB-KW"/>
</dbReference>
<dbReference type="GO" id="GO:0016887">
    <property type="term" value="F:ATP hydrolysis activity"/>
    <property type="evidence" value="ECO:0007669"/>
    <property type="project" value="InterPro"/>
</dbReference>
<evidence type="ECO:0000313" key="7">
    <source>
        <dbReference type="Proteomes" id="UP000307378"/>
    </source>
</evidence>
<dbReference type="InterPro" id="IPR003593">
    <property type="entry name" value="AAA+_ATPase"/>
</dbReference>
<reference evidence="6 7" key="1">
    <citation type="submission" date="2019-04" db="EMBL/GenBank/DDBJ databases">
        <title>genome sequence of strain W3.</title>
        <authorList>
            <person name="Gao J."/>
            <person name="Sun J."/>
        </authorList>
    </citation>
    <scope>NUCLEOTIDE SEQUENCE [LARGE SCALE GENOMIC DNA]</scope>
    <source>
        <strain evidence="6 7">W3</strain>
    </source>
</reference>
<dbReference type="SMART" id="SM00382">
    <property type="entry name" value="AAA"/>
    <property type="match status" value="1"/>
</dbReference>
<dbReference type="SUPFAM" id="SSF52540">
    <property type="entry name" value="P-loop containing nucleoside triphosphate hydrolases"/>
    <property type="match status" value="1"/>
</dbReference>
<dbReference type="InterPro" id="IPR003439">
    <property type="entry name" value="ABC_transporter-like_ATP-bd"/>
</dbReference>
<dbReference type="Gene3D" id="3.40.50.300">
    <property type="entry name" value="P-loop containing nucleotide triphosphate hydrolases"/>
    <property type="match status" value="1"/>
</dbReference>
<keyword evidence="3" id="KW-0547">Nucleotide-binding</keyword>
<accession>A0A4V4HQH6</accession>
<proteinExistence type="inferred from homology"/>
<dbReference type="Proteomes" id="UP000307378">
    <property type="component" value="Unassembled WGS sequence"/>
</dbReference>
<dbReference type="PROSITE" id="PS50893">
    <property type="entry name" value="ABC_TRANSPORTER_2"/>
    <property type="match status" value="1"/>
</dbReference>
<comment type="caution">
    <text evidence="6">The sequence shown here is derived from an EMBL/GenBank/DDBJ whole genome shotgun (WGS) entry which is preliminary data.</text>
</comment>
<protein>
    <submittedName>
        <fullName evidence="6">ATP-binding cassette domain-containing protein</fullName>
    </submittedName>
</protein>
<evidence type="ECO:0000259" key="5">
    <source>
        <dbReference type="PROSITE" id="PS50893"/>
    </source>
</evidence>
<evidence type="ECO:0000313" key="6">
    <source>
        <dbReference type="EMBL" id="THV33876.1"/>
    </source>
</evidence>
<dbReference type="PROSITE" id="PS00211">
    <property type="entry name" value="ABC_TRANSPORTER_1"/>
    <property type="match status" value="1"/>
</dbReference>
<feature type="domain" description="ABC transporter" evidence="5">
    <location>
        <begin position="3"/>
        <end position="224"/>
    </location>
</feature>
<name>A0A4V4HQH6_9HYPH</name>
<keyword evidence="4 6" id="KW-0067">ATP-binding</keyword>
<dbReference type="InterPro" id="IPR027417">
    <property type="entry name" value="P-loop_NTPase"/>
</dbReference>
<keyword evidence="2" id="KW-0813">Transport</keyword>